<proteinExistence type="inferred from homology"/>
<comment type="subcellular location">
    <subcellularLocation>
        <location evidence="1">Membrane</location>
    </subcellularLocation>
</comment>
<accession>A0A9P6KT47</accession>
<feature type="signal peptide" evidence="7">
    <location>
        <begin position="1"/>
        <end position="23"/>
    </location>
</feature>
<evidence type="ECO:0000256" key="4">
    <source>
        <dbReference type="ARBA" id="ARBA00022989"/>
    </source>
</evidence>
<keyword evidence="3 6" id="KW-0812">Transmembrane</keyword>
<keyword evidence="4 6" id="KW-1133">Transmembrane helix</keyword>
<evidence type="ECO:0000313" key="8">
    <source>
        <dbReference type="EMBL" id="KAF9737364.1"/>
    </source>
</evidence>
<keyword evidence="9" id="KW-1185">Reference proteome</keyword>
<gene>
    <name evidence="8" type="ORF">PMIN01_05143</name>
</gene>
<feature type="transmembrane region" description="Helical" evidence="6">
    <location>
        <begin position="39"/>
        <end position="57"/>
    </location>
</feature>
<sequence length="104" mass="11123">MGAIKLVLLILATIFFPPIGVFAVAGCGADFFINICLTVLGYLPGHIHAFYLIYIFYERKGEAESGLYNPRPASGIYSERVLRGGKHVPAAAAAAQQQPEVVAA</sequence>
<evidence type="ECO:0000256" key="3">
    <source>
        <dbReference type="ARBA" id="ARBA00022692"/>
    </source>
</evidence>
<comment type="caution">
    <text evidence="8">The sequence shown here is derived from an EMBL/GenBank/DDBJ whole genome shotgun (WGS) entry which is preliminary data.</text>
</comment>
<evidence type="ECO:0000256" key="1">
    <source>
        <dbReference type="ARBA" id="ARBA00004370"/>
    </source>
</evidence>
<dbReference type="GO" id="GO:0016020">
    <property type="term" value="C:membrane"/>
    <property type="evidence" value="ECO:0007669"/>
    <property type="project" value="UniProtKB-SubCell"/>
</dbReference>
<organism evidence="8 9">
    <name type="scientific">Paraphaeosphaeria minitans</name>
    <dbReference type="NCBI Taxonomy" id="565426"/>
    <lineage>
        <taxon>Eukaryota</taxon>
        <taxon>Fungi</taxon>
        <taxon>Dikarya</taxon>
        <taxon>Ascomycota</taxon>
        <taxon>Pezizomycotina</taxon>
        <taxon>Dothideomycetes</taxon>
        <taxon>Pleosporomycetidae</taxon>
        <taxon>Pleosporales</taxon>
        <taxon>Massarineae</taxon>
        <taxon>Didymosphaeriaceae</taxon>
        <taxon>Paraphaeosphaeria</taxon>
    </lineage>
</organism>
<evidence type="ECO:0000256" key="2">
    <source>
        <dbReference type="ARBA" id="ARBA00009530"/>
    </source>
</evidence>
<reference evidence="8" key="1">
    <citation type="journal article" date="2020" name="Mol. Plant Microbe Interact.">
        <title>Genome Sequence of the Biocontrol Agent Coniothyrium minitans strain Conio (IMI 134523).</title>
        <authorList>
            <person name="Patel D."/>
            <person name="Shittu T.A."/>
            <person name="Baroncelli R."/>
            <person name="Muthumeenakshi S."/>
            <person name="Osborne T.H."/>
            <person name="Janganan T.K."/>
            <person name="Sreenivasaprasad S."/>
        </authorList>
    </citation>
    <scope>NUCLEOTIDE SEQUENCE</scope>
    <source>
        <strain evidence="8">Conio</strain>
    </source>
</reference>
<dbReference type="EMBL" id="WJXW01000004">
    <property type="protein sequence ID" value="KAF9737364.1"/>
    <property type="molecule type" value="Genomic_DNA"/>
</dbReference>
<name>A0A9P6KT47_9PLEO</name>
<evidence type="ECO:0000256" key="5">
    <source>
        <dbReference type="ARBA" id="ARBA00023136"/>
    </source>
</evidence>
<dbReference type="PANTHER" id="PTHR21659:SF42">
    <property type="entry name" value="UPF0057 MEMBRANE PROTEIN ZK632.10-RELATED"/>
    <property type="match status" value="1"/>
</dbReference>
<dbReference type="PROSITE" id="PS51257">
    <property type="entry name" value="PROKAR_LIPOPROTEIN"/>
    <property type="match status" value="1"/>
</dbReference>
<comment type="similarity">
    <text evidence="2">Belongs to the UPF0057 (PMP3) family.</text>
</comment>
<dbReference type="Pfam" id="PF01679">
    <property type="entry name" value="Pmp3"/>
    <property type="match status" value="1"/>
</dbReference>
<dbReference type="AlphaFoldDB" id="A0A9P6KT47"/>
<dbReference type="PROSITE" id="PS01309">
    <property type="entry name" value="UPF0057"/>
    <property type="match status" value="1"/>
</dbReference>
<keyword evidence="7" id="KW-0732">Signal</keyword>
<dbReference type="Proteomes" id="UP000756921">
    <property type="component" value="Unassembled WGS sequence"/>
</dbReference>
<evidence type="ECO:0000256" key="7">
    <source>
        <dbReference type="SAM" id="SignalP"/>
    </source>
</evidence>
<dbReference type="PANTHER" id="PTHR21659">
    <property type="entry name" value="HYDROPHOBIC PROTEIN RCI2 LOW TEMPERATURE AND SALT RESPONSIVE PROTEIN LTI6 -RELATED"/>
    <property type="match status" value="1"/>
</dbReference>
<evidence type="ECO:0000256" key="6">
    <source>
        <dbReference type="SAM" id="Phobius"/>
    </source>
</evidence>
<evidence type="ECO:0000313" key="9">
    <source>
        <dbReference type="Proteomes" id="UP000756921"/>
    </source>
</evidence>
<keyword evidence="5 6" id="KW-0472">Membrane</keyword>
<dbReference type="OrthoDB" id="2152119at2759"/>
<dbReference type="InterPro" id="IPR000612">
    <property type="entry name" value="PMP3"/>
</dbReference>
<protein>
    <submittedName>
        <fullName evidence="8">Plasma membrane proteolipid 3-like protein 3</fullName>
    </submittedName>
</protein>
<feature type="chain" id="PRO_5040119009" evidence="7">
    <location>
        <begin position="24"/>
        <end position="104"/>
    </location>
</feature>